<organism evidence="3 4">
    <name type="scientific">Cadophora malorum</name>
    <dbReference type="NCBI Taxonomy" id="108018"/>
    <lineage>
        <taxon>Eukaryota</taxon>
        <taxon>Fungi</taxon>
        <taxon>Dikarya</taxon>
        <taxon>Ascomycota</taxon>
        <taxon>Pezizomycotina</taxon>
        <taxon>Leotiomycetes</taxon>
        <taxon>Helotiales</taxon>
        <taxon>Ploettnerulaceae</taxon>
        <taxon>Cadophora</taxon>
    </lineage>
</organism>
<dbReference type="Pfam" id="PF20150">
    <property type="entry name" value="2EXR"/>
    <property type="match status" value="1"/>
</dbReference>
<proteinExistence type="predicted"/>
<reference evidence="3" key="1">
    <citation type="submission" date="2021-02" db="EMBL/GenBank/DDBJ databases">
        <title>Genome sequence Cadophora malorum strain M34.</title>
        <authorList>
            <person name="Stefanovic E."/>
            <person name="Vu D."/>
            <person name="Scully C."/>
            <person name="Dijksterhuis J."/>
            <person name="Roader J."/>
            <person name="Houbraken J."/>
        </authorList>
    </citation>
    <scope>NUCLEOTIDE SEQUENCE</scope>
    <source>
        <strain evidence="3">M34</strain>
    </source>
</reference>
<dbReference type="EMBL" id="JAFJYH010000125">
    <property type="protein sequence ID" value="KAG4418578.1"/>
    <property type="molecule type" value="Genomic_DNA"/>
</dbReference>
<evidence type="ECO:0000313" key="4">
    <source>
        <dbReference type="Proteomes" id="UP000664132"/>
    </source>
</evidence>
<accession>A0A8H7TGS6</accession>
<feature type="domain" description="2EXR" evidence="2">
    <location>
        <begin position="61"/>
        <end position="167"/>
    </location>
</feature>
<dbReference type="InterPro" id="IPR045518">
    <property type="entry name" value="2EXR"/>
</dbReference>
<sequence>MASSKQSPSAAAHPAAASQTQLRRSSRIASKATTAAAAAAQPKTVSQSSTSSTDKELKNVFYLFPQLPIEIRLMIWALALPGPRLVCLEPRFFSDMMITKMRRDPKMNGIYSAKPQFTFEICRNIFTRVDEVVILSVNKEAREIAMKALPDSLPSWDPEKEIRFGPDDYILFTSIPMFEWYQSSSEAEALRTQMRKIKKLAWICVGLEREVERSDHHLDGFHYFIQDMKDPNWLPAAFPNLESILMVCDLVPRLGWDSWDRSMEGFEEFSAEDLDLDRLGREQASGVDWASKNVSLYKELVDKISSEDGAKKGDPRFLDCRMVAHRDAIDFYRKKATPEVETQRSD</sequence>
<dbReference type="AlphaFoldDB" id="A0A8H7TGS6"/>
<name>A0A8H7TGS6_9HELO</name>
<evidence type="ECO:0000256" key="1">
    <source>
        <dbReference type="SAM" id="MobiDB-lite"/>
    </source>
</evidence>
<keyword evidence="4" id="KW-1185">Reference proteome</keyword>
<feature type="compositionally biased region" description="Low complexity" evidence="1">
    <location>
        <begin position="1"/>
        <end position="19"/>
    </location>
</feature>
<dbReference type="PANTHER" id="PTHR35910">
    <property type="entry name" value="2EXR DOMAIN-CONTAINING PROTEIN"/>
    <property type="match status" value="1"/>
</dbReference>
<gene>
    <name evidence="3" type="ORF">IFR04_008289</name>
</gene>
<protein>
    <recommendedName>
        <fullName evidence="2">2EXR domain-containing protein</fullName>
    </recommendedName>
</protein>
<comment type="caution">
    <text evidence="3">The sequence shown here is derived from an EMBL/GenBank/DDBJ whole genome shotgun (WGS) entry which is preliminary data.</text>
</comment>
<evidence type="ECO:0000259" key="2">
    <source>
        <dbReference type="Pfam" id="PF20150"/>
    </source>
</evidence>
<evidence type="ECO:0000313" key="3">
    <source>
        <dbReference type="EMBL" id="KAG4418578.1"/>
    </source>
</evidence>
<dbReference type="PANTHER" id="PTHR35910:SF6">
    <property type="entry name" value="2EXR DOMAIN-CONTAINING PROTEIN"/>
    <property type="match status" value="1"/>
</dbReference>
<dbReference type="Proteomes" id="UP000664132">
    <property type="component" value="Unassembled WGS sequence"/>
</dbReference>
<dbReference type="OrthoDB" id="3477103at2759"/>
<feature type="region of interest" description="Disordered" evidence="1">
    <location>
        <begin position="1"/>
        <end position="51"/>
    </location>
</feature>